<dbReference type="AlphaFoldDB" id="A0A2K9DHA3"/>
<evidence type="ECO:0000313" key="2">
    <source>
        <dbReference type="Proteomes" id="UP000233276"/>
    </source>
</evidence>
<dbReference type="EMBL" id="CP025299">
    <property type="protein sequence ID" value="AUG30359.1"/>
    <property type="molecule type" value="Genomic_DNA"/>
</dbReference>
<evidence type="ECO:0000313" key="1">
    <source>
        <dbReference type="EMBL" id="AUG30359.1"/>
    </source>
</evidence>
<proteinExistence type="predicted"/>
<sequence>MLITLEPICGHPMTADIPPDGLDDAERVALARQYASGAPAPYPRAFAAACAATAPLAQRAVR</sequence>
<dbReference type="Proteomes" id="UP000233276">
    <property type="component" value="Chromosome"/>
</dbReference>
<accession>A0A2K9DHA3</accession>
<protein>
    <submittedName>
        <fullName evidence="1">Uncharacterized protein</fullName>
    </submittedName>
</protein>
<dbReference type="KEGG" id="mhos:CXR34_13485"/>
<name>A0A2K9DHA3_9MICO</name>
<organism evidence="1 2">
    <name type="scientific">Microbacterium hominis</name>
    <dbReference type="NCBI Taxonomy" id="162426"/>
    <lineage>
        <taxon>Bacteria</taxon>
        <taxon>Bacillati</taxon>
        <taxon>Actinomycetota</taxon>
        <taxon>Actinomycetes</taxon>
        <taxon>Micrococcales</taxon>
        <taxon>Microbacteriaceae</taxon>
        <taxon>Microbacterium</taxon>
    </lineage>
</organism>
<gene>
    <name evidence="1" type="ORF">CXR34_13485</name>
</gene>
<reference evidence="1 2" key="1">
    <citation type="submission" date="2017-12" db="EMBL/GenBank/DDBJ databases">
        <title>Isolation and characterization of estrogens degradatiion strain Microbacterium hominis SJTG1.</title>
        <authorList>
            <person name="Xiong W."/>
            <person name="Yin C."/>
            <person name="Zheng D."/>
            <person name="Liang R."/>
        </authorList>
    </citation>
    <scope>NUCLEOTIDE SEQUENCE [LARGE SCALE GENOMIC DNA]</scope>
    <source>
        <strain evidence="1 2">SJTG1</strain>
    </source>
</reference>